<dbReference type="Proteomes" id="UP000031443">
    <property type="component" value="Unassembled WGS sequence"/>
</dbReference>
<reference evidence="3" key="1">
    <citation type="journal article" date="2013" name="Nat. Genet.">
        <title>The draft genomes of soft-shell turtle and green sea turtle yield insights into the development and evolution of the turtle-specific body plan.</title>
        <authorList>
            <person name="Wang Z."/>
            <person name="Pascual-Anaya J."/>
            <person name="Zadissa A."/>
            <person name="Li W."/>
            <person name="Niimura Y."/>
            <person name="Huang Z."/>
            <person name="Li C."/>
            <person name="White S."/>
            <person name="Xiong Z."/>
            <person name="Fang D."/>
            <person name="Wang B."/>
            <person name="Ming Y."/>
            <person name="Chen Y."/>
            <person name="Zheng Y."/>
            <person name="Kuraku S."/>
            <person name="Pignatelli M."/>
            <person name="Herrero J."/>
            <person name="Beal K."/>
            <person name="Nozawa M."/>
            <person name="Li Q."/>
            <person name="Wang J."/>
            <person name="Zhang H."/>
            <person name="Yu L."/>
            <person name="Shigenobu S."/>
            <person name="Wang J."/>
            <person name="Liu J."/>
            <person name="Flicek P."/>
            <person name="Searle S."/>
            <person name="Wang J."/>
            <person name="Kuratani S."/>
            <person name="Yin Y."/>
            <person name="Aken B."/>
            <person name="Zhang G."/>
            <person name="Irie N."/>
        </authorList>
    </citation>
    <scope>NUCLEOTIDE SEQUENCE [LARGE SCALE GENOMIC DNA]</scope>
</reference>
<evidence type="ECO:0000313" key="2">
    <source>
        <dbReference type="EMBL" id="EMP25629.1"/>
    </source>
</evidence>
<name>M7AM91_CHEMY</name>
<evidence type="ECO:0000313" key="3">
    <source>
        <dbReference type="Proteomes" id="UP000031443"/>
    </source>
</evidence>
<feature type="compositionally biased region" description="Low complexity" evidence="1">
    <location>
        <begin position="1"/>
        <end position="11"/>
    </location>
</feature>
<dbReference type="AlphaFoldDB" id="M7AM91"/>
<organism evidence="2 3">
    <name type="scientific">Chelonia mydas</name>
    <name type="common">Green sea-turtle</name>
    <name type="synonym">Chelonia agassizi</name>
    <dbReference type="NCBI Taxonomy" id="8469"/>
    <lineage>
        <taxon>Eukaryota</taxon>
        <taxon>Metazoa</taxon>
        <taxon>Chordata</taxon>
        <taxon>Craniata</taxon>
        <taxon>Vertebrata</taxon>
        <taxon>Euteleostomi</taxon>
        <taxon>Archelosauria</taxon>
        <taxon>Testudinata</taxon>
        <taxon>Testudines</taxon>
        <taxon>Cryptodira</taxon>
        <taxon>Durocryptodira</taxon>
        <taxon>Americhelydia</taxon>
        <taxon>Chelonioidea</taxon>
        <taxon>Cheloniidae</taxon>
        <taxon>Chelonia</taxon>
    </lineage>
</organism>
<feature type="region of interest" description="Disordered" evidence="1">
    <location>
        <begin position="1"/>
        <end position="25"/>
    </location>
</feature>
<evidence type="ECO:0000256" key="1">
    <source>
        <dbReference type="SAM" id="MobiDB-lite"/>
    </source>
</evidence>
<gene>
    <name evidence="2" type="ORF">UY3_17319</name>
</gene>
<proteinExistence type="predicted"/>
<protein>
    <submittedName>
        <fullName evidence="2">Uncharacterized protein</fullName>
    </submittedName>
</protein>
<keyword evidence="3" id="KW-1185">Reference proteome</keyword>
<accession>M7AM91</accession>
<dbReference type="EMBL" id="KB587549">
    <property type="protein sequence ID" value="EMP25629.1"/>
    <property type="molecule type" value="Genomic_DNA"/>
</dbReference>
<sequence length="77" mass="8366">MAQRGAGAGRQPALSPVRTAATPEPLEIGKTAKKVSFSAPHGFDCFQLSVRFPSSLRRVHLMFSGLHSFSKDICSYE</sequence>